<dbReference type="EMBL" id="WUWG01000001">
    <property type="protein sequence ID" value="MXU63845.1"/>
    <property type="molecule type" value="Genomic_DNA"/>
</dbReference>
<sequence>MKQRNAELIAVQALLWMAGEPEMMAGFLGASGASATDLRGRAQDPEFLGFLLDYLLMDDRAVEQFCQTIDLPPDQLAQVRAALPGGEAVHWT</sequence>
<proteinExistence type="predicted"/>
<evidence type="ECO:0000313" key="1">
    <source>
        <dbReference type="EMBL" id="MXU63845.1"/>
    </source>
</evidence>
<dbReference type="Pfam" id="PF12096">
    <property type="entry name" value="DUF3572"/>
    <property type="match status" value="1"/>
</dbReference>
<dbReference type="RefSeq" id="WP_160850845.1">
    <property type="nucleotide sequence ID" value="NZ_WUWG01000001.1"/>
</dbReference>
<comment type="caution">
    <text evidence="1">The sequence shown here is derived from an EMBL/GenBank/DDBJ whole genome shotgun (WGS) entry which is preliminary data.</text>
</comment>
<dbReference type="AlphaFoldDB" id="A0A6B0TPX7"/>
<dbReference type="Proteomes" id="UP000436016">
    <property type="component" value="Unassembled WGS sequence"/>
</dbReference>
<keyword evidence="2" id="KW-1185">Reference proteome</keyword>
<gene>
    <name evidence="1" type="ORF">GSH16_00185</name>
</gene>
<organism evidence="1 2">
    <name type="scientific">Oceanomicrobium pacificus</name>
    <dbReference type="NCBI Taxonomy" id="2692916"/>
    <lineage>
        <taxon>Bacteria</taxon>
        <taxon>Pseudomonadati</taxon>
        <taxon>Pseudomonadota</taxon>
        <taxon>Alphaproteobacteria</taxon>
        <taxon>Rhodobacterales</taxon>
        <taxon>Paracoccaceae</taxon>
        <taxon>Oceanomicrobium</taxon>
    </lineage>
</organism>
<dbReference type="InterPro" id="IPR021955">
    <property type="entry name" value="DUF3572"/>
</dbReference>
<evidence type="ECO:0000313" key="2">
    <source>
        <dbReference type="Proteomes" id="UP000436016"/>
    </source>
</evidence>
<accession>A0A6B0TPX7</accession>
<reference evidence="1 2" key="1">
    <citation type="submission" date="2019-12" db="EMBL/GenBank/DDBJ databases">
        <title>Strain KN286 was isolated from seawater, which was collected from Caroline Seamount in the tropical western Pacific.</title>
        <authorList>
            <person name="Wang Q."/>
        </authorList>
    </citation>
    <scope>NUCLEOTIDE SEQUENCE [LARGE SCALE GENOMIC DNA]</scope>
    <source>
        <strain evidence="1 2">KN286</strain>
    </source>
</reference>
<name>A0A6B0TPX7_9RHOB</name>
<protein>
    <submittedName>
        <fullName evidence="1">DUF3572 family protein</fullName>
    </submittedName>
</protein>